<dbReference type="RefSeq" id="WP_155097582.1">
    <property type="nucleotide sequence ID" value="NZ_WMIE01000034.1"/>
</dbReference>
<comment type="caution">
    <text evidence="3">The sequence shown here is derived from an EMBL/GenBank/DDBJ whole genome shotgun (WGS) entry which is preliminary data.</text>
</comment>
<sequence>MKLSDRIFGPGLVLLGAGVVLAALRIPDVPGVRFGADLMPAICGCGLALFGVFLTRAGLREAGPLASFDDWRVSPRNLLAALWVVLGLCAGLFLFESLGFPLFGMIFMAGLMVLMGARPLTVALVAPLFVLALHLAFTRIMFVDLPVGPLGTVL</sequence>
<feature type="transmembrane region" description="Helical" evidence="1">
    <location>
        <begin position="78"/>
        <end position="95"/>
    </location>
</feature>
<dbReference type="EMBL" id="WMIE01000034">
    <property type="protein sequence ID" value="MTH80233.1"/>
    <property type="molecule type" value="Genomic_DNA"/>
</dbReference>
<proteinExistence type="predicted"/>
<evidence type="ECO:0000313" key="4">
    <source>
        <dbReference type="Proteomes" id="UP000478183"/>
    </source>
</evidence>
<dbReference type="InterPro" id="IPR009936">
    <property type="entry name" value="DUF1468"/>
</dbReference>
<feature type="transmembrane region" description="Helical" evidence="1">
    <location>
        <begin position="38"/>
        <end position="57"/>
    </location>
</feature>
<keyword evidence="1" id="KW-1133">Transmembrane helix</keyword>
<feature type="transmembrane region" description="Helical" evidence="1">
    <location>
        <begin position="124"/>
        <end position="142"/>
    </location>
</feature>
<protein>
    <recommendedName>
        <fullName evidence="2">DUF1468 domain-containing protein</fullName>
    </recommendedName>
</protein>
<evidence type="ECO:0000259" key="2">
    <source>
        <dbReference type="Pfam" id="PF07331"/>
    </source>
</evidence>
<reference evidence="3 4" key="1">
    <citation type="submission" date="2019-11" db="EMBL/GenBank/DDBJ databases">
        <authorList>
            <person name="Dong K."/>
        </authorList>
    </citation>
    <scope>NUCLEOTIDE SEQUENCE [LARGE SCALE GENOMIC DNA]</scope>
    <source>
        <strain evidence="3 4">NBRC 111993</strain>
    </source>
</reference>
<organism evidence="3 4">
    <name type="scientific">Paracoccus aestuariivivens</name>
    <dbReference type="NCBI Taxonomy" id="1820333"/>
    <lineage>
        <taxon>Bacteria</taxon>
        <taxon>Pseudomonadati</taxon>
        <taxon>Pseudomonadota</taxon>
        <taxon>Alphaproteobacteria</taxon>
        <taxon>Rhodobacterales</taxon>
        <taxon>Paracoccaceae</taxon>
        <taxon>Paracoccus</taxon>
    </lineage>
</organism>
<evidence type="ECO:0000313" key="3">
    <source>
        <dbReference type="EMBL" id="MTH80233.1"/>
    </source>
</evidence>
<dbReference type="Pfam" id="PF07331">
    <property type="entry name" value="TctB"/>
    <property type="match status" value="1"/>
</dbReference>
<name>A0A6L6JDJ3_9RHOB</name>
<keyword evidence="1" id="KW-0812">Transmembrane</keyword>
<dbReference type="OrthoDB" id="6174504at2"/>
<gene>
    <name evidence="3" type="ORF">GL286_21290</name>
</gene>
<keyword evidence="4" id="KW-1185">Reference proteome</keyword>
<feature type="domain" description="DUF1468" evidence="2">
    <location>
        <begin position="11"/>
        <end position="146"/>
    </location>
</feature>
<dbReference type="AlphaFoldDB" id="A0A6L6JDJ3"/>
<evidence type="ECO:0000256" key="1">
    <source>
        <dbReference type="SAM" id="Phobius"/>
    </source>
</evidence>
<keyword evidence="1" id="KW-0472">Membrane</keyword>
<accession>A0A6L6JDJ3</accession>
<dbReference type="Proteomes" id="UP000478183">
    <property type="component" value="Unassembled WGS sequence"/>
</dbReference>